<dbReference type="SUPFAM" id="SSF48726">
    <property type="entry name" value="Immunoglobulin"/>
    <property type="match status" value="1"/>
</dbReference>
<dbReference type="PANTHER" id="PTHR11860">
    <property type="entry name" value="POLYMERIC-IMMUNOGLOBULIN RECEPTOR"/>
    <property type="match status" value="1"/>
</dbReference>
<dbReference type="InterPro" id="IPR013783">
    <property type="entry name" value="Ig-like_fold"/>
</dbReference>
<sequence>MLSIIQPRLKILINPEQMNLCLSDQVLCFRVTGCTGGSVMFKCKTNDQHKGKYFCRDRDCRTGISTETQHRWIYDGRFSLYDDENSRFFTVNVSLTDAGVYWCGAETRHTHLTSVSLTNKHELTLSSKPELTSSSMYSDHKPCSSIIHASIVECMKSSLFSLTIRVFYLYFALFIALCCVLRLNKMSVNLADNVMAENYSTTGF</sequence>
<name>A0A8C1EFK9_CYPCA</name>
<evidence type="ECO:0000256" key="3">
    <source>
        <dbReference type="ARBA" id="ARBA00023136"/>
    </source>
</evidence>
<accession>A0A8C1EFK9</accession>
<dbReference type="InterPro" id="IPR050671">
    <property type="entry name" value="CD300_family_receptors"/>
</dbReference>
<evidence type="ECO:0000259" key="5">
    <source>
        <dbReference type="PROSITE" id="PS50835"/>
    </source>
</evidence>
<protein>
    <recommendedName>
        <fullName evidence="5">Ig-like domain-containing protein</fullName>
    </recommendedName>
</protein>
<keyword evidence="4" id="KW-1133">Transmembrane helix</keyword>
<comment type="subcellular location">
    <subcellularLocation>
        <location evidence="1">Membrane</location>
    </subcellularLocation>
</comment>
<dbReference type="InterPro" id="IPR007110">
    <property type="entry name" value="Ig-like_dom"/>
</dbReference>
<dbReference type="PROSITE" id="PS50835">
    <property type="entry name" value="IG_LIKE"/>
    <property type="match status" value="1"/>
</dbReference>
<evidence type="ECO:0000313" key="6">
    <source>
        <dbReference type="Ensembl" id="ENSCCRP00000077654.2"/>
    </source>
</evidence>
<dbReference type="InterPro" id="IPR036179">
    <property type="entry name" value="Ig-like_dom_sf"/>
</dbReference>
<reference evidence="6" key="1">
    <citation type="submission" date="2025-08" db="UniProtKB">
        <authorList>
            <consortium name="Ensembl"/>
        </authorList>
    </citation>
    <scope>IDENTIFICATION</scope>
</reference>
<dbReference type="Proteomes" id="UP001108240">
    <property type="component" value="Unplaced"/>
</dbReference>
<dbReference type="GO" id="GO:0004888">
    <property type="term" value="F:transmembrane signaling receptor activity"/>
    <property type="evidence" value="ECO:0007669"/>
    <property type="project" value="TreeGrafter"/>
</dbReference>
<dbReference type="Gene3D" id="2.60.40.10">
    <property type="entry name" value="Immunoglobulins"/>
    <property type="match status" value="1"/>
</dbReference>
<feature type="domain" description="Ig-like" evidence="5">
    <location>
        <begin position="7"/>
        <end position="118"/>
    </location>
</feature>
<evidence type="ECO:0000313" key="7">
    <source>
        <dbReference type="Proteomes" id="UP001108240"/>
    </source>
</evidence>
<reference evidence="6" key="2">
    <citation type="submission" date="2025-09" db="UniProtKB">
        <authorList>
            <consortium name="Ensembl"/>
        </authorList>
    </citation>
    <scope>IDENTIFICATION</scope>
</reference>
<keyword evidence="2 4" id="KW-0812">Transmembrane</keyword>
<evidence type="ECO:0000256" key="2">
    <source>
        <dbReference type="ARBA" id="ARBA00022692"/>
    </source>
</evidence>
<dbReference type="Ensembl" id="ENSCCRT00000084228.2">
    <property type="protein sequence ID" value="ENSCCRP00000077654.2"/>
    <property type="gene ID" value="ENSCCRG00000042055.2"/>
</dbReference>
<dbReference type="PANTHER" id="PTHR11860:SF118">
    <property type="entry name" value="CMRF35-LIKE MOLECULE 3-RELATED"/>
    <property type="match status" value="1"/>
</dbReference>
<dbReference type="GeneTree" id="ENSGT01060000251882"/>
<evidence type="ECO:0000256" key="4">
    <source>
        <dbReference type="SAM" id="Phobius"/>
    </source>
</evidence>
<dbReference type="AlphaFoldDB" id="A0A8C1EFK9"/>
<proteinExistence type="predicted"/>
<dbReference type="GO" id="GO:0005886">
    <property type="term" value="C:plasma membrane"/>
    <property type="evidence" value="ECO:0007669"/>
    <property type="project" value="TreeGrafter"/>
</dbReference>
<keyword evidence="7" id="KW-1185">Reference proteome</keyword>
<organism evidence="6 7">
    <name type="scientific">Cyprinus carpio carpio</name>
    <dbReference type="NCBI Taxonomy" id="630221"/>
    <lineage>
        <taxon>Eukaryota</taxon>
        <taxon>Metazoa</taxon>
        <taxon>Chordata</taxon>
        <taxon>Craniata</taxon>
        <taxon>Vertebrata</taxon>
        <taxon>Euteleostomi</taxon>
        <taxon>Actinopterygii</taxon>
        <taxon>Neopterygii</taxon>
        <taxon>Teleostei</taxon>
        <taxon>Ostariophysi</taxon>
        <taxon>Cypriniformes</taxon>
        <taxon>Cyprinidae</taxon>
        <taxon>Cyprininae</taxon>
        <taxon>Cyprinus</taxon>
    </lineage>
</organism>
<feature type="transmembrane region" description="Helical" evidence="4">
    <location>
        <begin position="166"/>
        <end position="183"/>
    </location>
</feature>
<evidence type="ECO:0000256" key="1">
    <source>
        <dbReference type="ARBA" id="ARBA00004370"/>
    </source>
</evidence>
<keyword evidence="3 4" id="KW-0472">Membrane</keyword>